<dbReference type="Proteomes" id="UP001203423">
    <property type="component" value="Unassembled WGS sequence"/>
</dbReference>
<evidence type="ECO:0000259" key="2">
    <source>
        <dbReference type="Pfam" id="PF16175"/>
    </source>
</evidence>
<dbReference type="Gene3D" id="6.10.20.130">
    <property type="match status" value="1"/>
</dbReference>
<dbReference type="EMBL" id="JAKIKS010000004">
    <property type="protein sequence ID" value="MCL1123339.1"/>
    <property type="molecule type" value="Genomic_DNA"/>
</dbReference>
<sequence length="262" mass="29779">MMLEKDVNKKVSILLIIGIVFLPIVFAWFTLKEGYSKRAQGISFIWMLVTLILAFNDSTKTPPQASSQPSNQSTAPTNSSSINYDLAKTLSNKKAQSYLEFAKDYNVIDVYDYSFAGRKRIRVSITAKDAHDYNAFIGTSIQAAREMMLEYRAHQIDIHLEHSKVLAMKGYQMAMVTYTPDGKGNSGKSLDGKYWEARAIKQDYPTLQLKASELWAKNKDKFKKTDGLIDEPRLDSFIADRLSIAKEDVRLLSPNYIVVKFY</sequence>
<evidence type="ECO:0000256" key="1">
    <source>
        <dbReference type="SAM" id="Phobius"/>
    </source>
</evidence>
<keyword evidence="4" id="KW-1185">Reference proteome</keyword>
<keyword evidence="1" id="KW-1133">Transmembrane helix</keyword>
<name>A0ABT0L6Z8_9GAMM</name>
<protein>
    <submittedName>
        <fullName evidence="3">DUF4875 domain-containing protein</fullName>
    </submittedName>
</protein>
<keyword evidence="1" id="KW-0812">Transmembrane</keyword>
<evidence type="ECO:0000313" key="3">
    <source>
        <dbReference type="EMBL" id="MCL1123339.1"/>
    </source>
</evidence>
<feature type="transmembrane region" description="Helical" evidence="1">
    <location>
        <begin position="12"/>
        <end position="31"/>
    </location>
</feature>
<dbReference type="RefSeq" id="WP_248938622.1">
    <property type="nucleotide sequence ID" value="NZ_JAKIKS010000004.1"/>
</dbReference>
<comment type="caution">
    <text evidence="3">The sequence shown here is derived from an EMBL/GenBank/DDBJ whole genome shotgun (WGS) entry which is preliminary data.</text>
</comment>
<gene>
    <name evidence="3" type="ORF">L2764_02280</name>
</gene>
<dbReference type="Pfam" id="PF16175">
    <property type="entry name" value="DUF4875"/>
    <property type="match status" value="1"/>
</dbReference>
<keyword evidence="1" id="KW-0472">Membrane</keyword>
<reference evidence="3 4" key="1">
    <citation type="submission" date="2022-01" db="EMBL/GenBank/DDBJ databases">
        <title>Whole genome-based taxonomy of the Shewanellaceae.</title>
        <authorList>
            <person name="Martin-Rodriguez A.J."/>
        </authorList>
    </citation>
    <scope>NUCLEOTIDE SEQUENCE [LARGE SCALE GENOMIC DNA]</scope>
    <source>
        <strain evidence="3 4">DSM 17177</strain>
    </source>
</reference>
<evidence type="ECO:0000313" key="4">
    <source>
        <dbReference type="Proteomes" id="UP001203423"/>
    </source>
</evidence>
<dbReference type="InterPro" id="IPR032383">
    <property type="entry name" value="DUF4875"/>
</dbReference>
<organism evidence="3 4">
    <name type="scientific">Shewanella surugensis</name>
    <dbReference type="NCBI Taxonomy" id="212020"/>
    <lineage>
        <taxon>Bacteria</taxon>
        <taxon>Pseudomonadati</taxon>
        <taxon>Pseudomonadota</taxon>
        <taxon>Gammaproteobacteria</taxon>
        <taxon>Alteromonadales</taxon>
        <taxon>Shewanellaceae</taxon>
        <taxon>Shewanella</taxon>
    </lineage>
</organism>
<proteinExistence type="predicted"/>
<accession>A0ABT0L6Z8</accession>
<feature type="domain" description="DUF4875" evidence="2">
    <location>
        <begin position="102"/>
        <end position="251"/>
    </location>
</feature>
<dbReference type="Gene3D" id="3.10.310.90">
    <property type="match status" value="1"/>
</dbReference>